<evidence type="ECO:0000313" key="2">
    <source>
        <dbReference type="Proteomes" id="UP000251485"/>
    </source>
</evidence>
<dbReference type="Gene3D" id="3.40.50.150">
    <property type="entry name" value="Vaccinia Virus protein VP39"/>
    <property type="match status" value="1"/>
</dbReference>
<protein>
    <submittedName>
        <fullName evidence="1">Putative metallothionein SmtA</fullName>
    </submittedName>
</protein>
<evidence type="ECO:0000313" key="1">
    <source>
        <dbReference type="EMBL" id="SPY94210.1"/>
    </source>
</evidence>
<accession>A0A2X2DIB3</accession>
<dbReference type="InterPro" id="IPR029063">
    <property type="entry name" value="SAM-dependent_MTases_sf"/>
</dbReference>
<organism evidence="1 2">
    <name type="scientific">Proteus mirabilis</name>
    <dbReference type="NCBI Taxonomy" id="584"/>
    <lineage>
        <taxon>Bacteria</taxon>
        <taxon>Pseudomonadati</taxon>
        <taxon>Pseudomonadota</taxon>
        <taxon>Gammaproteobacteria</taxon>
        <taxon>Enterobacterales</taxon>
        <taxon>Morganellaceae</taxon>
        <taxon>Proteus</taxon>
    </lineage>
</organism>
<name>A0A2X2DIB3_PROMI</name>
<reference evidence="1 2" key="1">
    <citation type="submission" date="2018-06" db="EMBL/GenBank/DDBJ databases">
        <authorList>
            <consortium name="Pathogen Informatics"/>
            <person name="Doyle S."/>
        </authorList>
    </citation>
    <scope>NUCLEOTIDE SEQUENCE [LARGE SCALE GENOMIC DNA]</scope>
    <source>
        <strain evidence="1 2">NCTC10975</strain>
    </source>
</reference>
<sequence>MRVFHDYLQSRQLQNKDFPALLALEQRYCRQEPYISLGRYIHVMAQKCVN</sequence>
<proteinExistence type="predicted"/>
<dbReference type="Proteomes" id="UP000251485">
    <property type="component" value="Unassembled WGS sequence"/>
</dbReference>
<dbReference type="EMBL" id="UAUE01000003">
    <property type="protein sequence ID" value="SPY94210.1"/>
    <property type="molecule type" value="Genomic_DNA"/>
</dbReference>
<gene>
    <name evidence="1" type="primary">smtA_2</name>
    <name evidence="1" type="ORF">NCTC10975_00546</name>
</gene>
<dbReference type="AlphaFoldDB" id="A0A2X2DIB3"/>